<feature type="region of interest" description="Disordered" evidence="1">
    <location>
        <begin position="266"/>
        <end position="419"/>
    </location>
</feature>
<accession>A0A225E538</accession>
<feature type="region of interest" description="Disordered" evidence="1">
    <location>
        <begin position="439"/>
        <end position="559"/>
    </location>
</feature>
<sequence length="559" mass="62181">MRAARRRTFFQSLLNRLVVCWSAALVVGLGWVIAHPLVVDDAPPQLQWYVVGGAVVLGGAIAVWWARRATPPAPMIALEVDTRFGLKERVTTALGLTAAERATPAGQAVVADAVAKVTPLVVKDRFPVRPKWPALFVPTLAACVVLAALFPLPIIKQLRADEDANSPEKKGTAADQQKSMPPNNPTPFTKKNRPPELAARTDKSKELKELEEQLNEMMRKFDTDPNRDTPEKLKDKVAELTSAEEKVRKFNEEKKERLEKMAQQLEQLDRLKDDKDFKDGPAKGLKDALAKGDTKKAIEELDQLKKKMKDKNLSQEEKEQLSRQMDKMKQQLADQSKNKEREKQLEKLIDKAKKEGKDAEALERELNQMKQESKDAAEAAQNLAERMQKTKDALDKGDLEEAAKELEKAMKSLEQTEGELQDLADAQDFLQRLKDEKKNACKQCQGNKNGDEIGNKDDADWSPFTNPATGRRKENRDAQSSSQDERIRGIFDPKGRKTYGGATRGPAFKSSSSAELGPAIEAAAQDAPKSIDSQRLPRDAKDAVKDYFQNLGGQAPGGK</sequence>
<keyword evidence="2" id="KW-0812">Transmembrane</keyword>
<feature type="compositionally biased region" description="Basic and acidic residues" evidence="1">
    <location>
        <begin position="386"/>
        <end position="411"/>
    </location>
</feature>
<feature type="transmembrane region" description="Helical" evidence="2">
    <location>
        <begin position="132"/>
        <end position="152"/>
    </location>
</feature>
<evidence type="ECO:0000256" key="2">
    <source>
        <dbReference type="SAM" id="Phobius"/>
    </source>
</evidence>
<feature type="compositionally biased region" description="Basic and acidic residues" evidence="1">
    <location>
        <begin position="471"/>
        <end position="495"/>
    </location>
</feature>
<feature type="compositionally biased region" description="Basic and acidic residues" evidence="1">
    <location>
        <begin position="162"/>
        <end position="172"/>
    </location>
</feature>
<dbReference type="AlphaFoldDB" id="A0A225E538"/>
<keyword evidence="2" id="KW-1133">Transmembrane helix</keyword>
<dbReference type="EMBL" id="NIDE01000001">
    <property type="protein sequence ID" value="OWK46874.1"/>
    <property type="molecule type" value="Genomic_DNA"/>
</dbReference>
<organism evidence="3 4">
    <name type="scientific">Fimbriiglobus ruber</name>
    <dbReference type="NCBI Taxonomy" id="1908690"/>
    <lineage>
        <taxon>Bacteria</taxon>
        <taxon>Pseudomonadati</taxon>
        <taxon>Planctomycetota</taxon>
        <taxon>Planctomycetia</taxon>
        <taxon>Gemmatales</taxon>
        <taxon>Gemmataceae</taxon>
        <taxon>Fimbriiglobus</taxon>
    </lineage>
</organism>
<evidence type="ECO:0000313" key="4">
    <source>
        <dbReference type="Proteomes" id="UP000214646"/>
    </source>
</evidence>
<evidence type="ECO:0000256" key="1">
    <source>
        <dbReference type="SAM" id="MobiDB-lite"/>
    </source>
</evidence>
<dbReference type="Proteomes" id="UP000214646">
    <property type="component" value="Unassembled WGS sequence"/>
</dbReference>
<name>A0A225E538_9BACT</name>
<feature type="transmembrane region" description="Helical" evidence="2">
    <location>
        <begin position="12"/>
        <end position="34"/>
    </location>
</feature>
<feature type="compositionally biased region" description="Basic and acidic residues" evidence="1">
    <location>
        <begin position="449"/>
        <end position="459"/>
    </location>
</feature>
<keyword evidence="2" id="KW-0472">Membrane</keyword>
<feature type="transmembrane region" description="Helical" evidence="2">
    <location>
        <begin position="46"/>
        <end position="66"/>
    </location>
</feature>
<protein>
    <submittedName>
        <fullName evidence="3">Massive surface protein MspF</fullName>
    </submittedName>
</protein>
<feature type="region of interest" description="Disordered" evidence="1">
    <location>
        <begin position="162"/>
        <end position="204"/>
    </location>
</feature>
<gene>
    <name evidence="3" type="ORF">FRUB_00573</name>
</gene>
<proteinExistence type="predicted"/>
<feature type="compositionally biased region" description="Basic and acidic residues" evidence="1">
    <location>
        <begin position="336"/>
        <end position="377"/>
    </location>
</feature>
<comment type="caution">
    <text evidence="3">The sequence shown here is derived from an EMBL/GenBank/DDBJ whole genome shotgun (WGS) entry which is preliminary data.</text>
</comment>
<feature type="compositionally biased region" description="Basic and acidic residues" evidence="1">
    <location>
        <begin position="535"/>
        <end position="545"/>
    </location>
</feature>
<keyword evidence="4" id="KW-1185">Reference proteome</keyword>
<reference evidence="4" key="1">
    <citation type="submission" date="2017-06" db="EMBL/GenBank/DDBJ databases">
        <title>Genome analysis of Fimbriiglobus ruber SP5, the first member of the order Planctomycetales with confirmed chitinolytic capability.</title>
        <authorList>
            <person name="Ravin N.V."/>
            <person name="Rakitin A.L."/>
            <person name="Ivanova A.A."/>
            <person name="Beletsky A.V."/>
            <person name="Kulichevskaya I.S."/>
            <person name="Mardanov A.V."/>
            <person name="Dedysh S.N."/>
        </authorList>
    </citation>
    <scope>NUCLEOTIDE SEQUENCE [LARGE SCALE GENOMIC DNA]</scope>
    <source>
        <strain evidence="4">SP5</strain>
    </source>
</reference>
<feature type="compositionally biased region" description="Basic and acidic residues" evidence="1">
    <location>
        <begin position="267"/>
        <end position="329"/>
    </location>
</feature>
<evidence type="ECO:0000313" key="3">
    <source>
        <dbReference type="EMBL" id="OWK46874.1"/>
    </source>
</evidence>